<dbReference type="GO" id="GO:0016765">
    <property type="term" value="F:transferase activity, transferring alkyl or aryl (other than methyl) groups"/>
    <property type="evidence" value="ECO:0007669"/>
    <property type="project" value="InterPro"/>
</dbReference>
<feature type="transmembrane region" description="Helical" evidence="5">
    <location>
        <begin position="161"/>
        <end position="183"/>
    </location>
</feature>
<evidence type="ECO:0000256" key="5">
    <source>
        <dbReference type="SAM" id="Phobius"/>
    </source>
</evidence>
<keyword evidence="4 5" id="KW-0472">Membrane</keyword>
<dbReference type="Pfam" id="PF01040">
    <property type="entry name" value="UbiA"/>
    <property type="match status" value="1"/>
</dbReference>
<reference evidence="6" key="1">
    <citation type="journal article" date="2014" name="Front. Microbiol.">
        <title>High frequency of phylogenetically diverse reductive dehalogenase-homologous genes in deep subseafloor sedimentary metagenomes.</title>
        <authorList>
            <person name="Kawai M."/>
            <person name="Futagami T."/>
            <person name="Toyoda A."/>
            <person name="Takaki Y."/>
            <person name="Nishi S."/>
            <person name="Hori S."/>
            <person name="Arai W."/>
            <person name="Tsubouchi T."/>
            <person name="Morono Y."/>
            <person name="Uchiyama I."/>
            <person name="Ito T."/>
            <person name="Fujiyama A."/>
            <person name="Inagaki F."/>
            <person name="Takami H."/>
        </authorList>
    </citation>
    <scope>NUCLEOTIDE SEQUENCE</scope>
    <source>
        <strain evidence="6">Expedition CK06-06</strain>
    </source>
</reference>
<protein>
    <recommendedName>
        <fullName evidence="7">Prenyltransferase</fullName>
    </recommendedName>
</protein>
<feature type="transmembrane region" description="Helical" evidence="5">
    <location>
        <begin position="104"/>
        <end position="124"/>
    </location>
</feature>
<keyword evidence="3 5" id="KW-1133">Transmembrane helix</keyword>
<keyword evidence="2 5" id="KW-0812">Transmembrane</keyword>
<comment type="caution">
    <text evidence="6">The sequence shown here is derived from an EMBL/GenBank/DDBJ whole genome shotgun (WGS) entry which is preliminary data.</text>
</comment>
<dbReference type="InterPro" id="IPR044878">
    <property type="entry name" value="UbiA_sf"/>
</dbReference>
<gene>
    <name evidence="6" type="ORF">S01H4_50408</name>
</gene>
<dbReference type="InterPro" id="IPR000537">
    <property type="entry name" value="UbiA_prenyltransferase"/>
</dbReference>
<organism evidence="6">
    <name type="scientific">marine sediment metagenome</name>
    <dbReference type="NCBI Taxonomy" id="412755"/>
    <lineage>
        <taxon>unclassified sequences</taxon>
        <taxon>metagenomes</taxon>
        <taxon>ecological metagenomes</taxon>
    </lineage>
</organism>
<evidence type="ECO:0000256" key="4">
    <source>
        <dbReference type="ARBA" id="ARBA00023136"/>
    </source>
</evidence>
<evidence type="ECO:0000256" key="2">
    <source>
        <dbReference type="ARBA" id="ARBA00022692"/>
    </source>
</evidence>
<dbReference type="GO" id="GO:0016020">
    <property type="term" value="C:membrane"/>
    <property type="evidence" value="ECO:0007669"/>
    <property type="project" value="UniProtKB-SubCell"/>
</dbReference>
<name>X1B8Y5_9ZZZZ</name>
<feature type="transmembrane region" description="Helical" evidence="5">
    <location>
        <begin position="42"/>
        <end position="65"/>
    </location>
</feature>
<feature type="transmembrane region" description="Helical" evidence="5">
    <location>
        <begin position="12"/>
        <end position="36"/>
    </location>
</feature>
<accession>X1B8Y5</accession>
<evidence type="ECO:0000313" key="6">
    <source>
        <dbReference type="EMBL" id="GAG91545.1"/>
    </source>
</evidence>
<evidence type="ECO:0000256" key="3">
    <source>
        <dbReference type="ARBA" id="ARBA00022989"/>
    </source>
</evidence>
<dbReference type="PANTHER" id="PTHR42723:SF1">
    <property type="entry name" value="CHLOROPHYLL SYNTHASE, CHLOROPLASTIC"/>
    <property type="match status" value="1"/>
</dbReference>
<feature type="transmembrane region" description="Helical" evidence="5">
    <location>
        <begin position="77"/>
        <end position="98"/>
    </location>
</feature>
<proteinExistence type="predicted"/>
<dbReference type="PANTHER" id="PTHR42723">
    <property type="entry name" value="CHLOROPHYLL SYNTHASE"/>
    <property type="match status" value="1"/>
</dbReference>
<sequence>MLIKRITGFLKLIRIELCLFGSIGFFVSGILAGDLIEVQFEYLVGFLIIFITEAGAFAINDYIDFELDKSNKRSDRPLVLGLLTRKTALITAIVLMLIDLVIVLFLDGITLITALVSIPIFYIYSLGLKKRIFVKNFLIAYSYTGTILFGSLVSDAFLEPIIIYFALMGFIVGLGSEIMFDIADVEGDKKLGINTIPSKFGTKTAAKVSSVLYLVIIIMDPLPFFILIDSRLYFDPLFLILILIPIISYFFLSISLLKINKEIP</sequence>
<dbReference type="InterPro" id="IPR050475">
    <property type="entry name" value="Prenyltransferase_related"/>
</dbReference>
<feature type="transmembrane region" description="Helical" evidence="5">
    <location>
        <begin position="136"/>
        <end position="155"/>
    </location>
</feature>
<comment type="subcellular location">
    <subcellularLocation>
        <location evidence="1">Membrane</location>
        <topology evidence="1">Multi-pass membrane protein</topology>
    </subcellularLocation>
</comment>
<dbReference type="AlphaFoldDB" id="X1B8Y5"/>
<dbReference type="EMBL" id="BART01028619">
    <property type="protein sequence ID" value="GAG91545.1"/>
    <property type="molecule type" value="Genomic_DNA"/>
</dbReference>
<feature type="transmembrane region" description="Helical" evidence="5">
    <location>
        <begin position="204"/>
        <end position="226"/>
    </location>
</feature>
<evidence type="ECO:0008006" key="7">
    <source>
        <dbReference type="Google" id="ProtNLM"/>
    </source>
</evidence>
<dbReference type="Gene3D" id="1.20.120.1780">
    <property type="entry name" value="UbiA prenyltransferase"/>
    <property type="match status" value="1"/>
</dbReference>
<feature type="transmembrane region" description="Helical" evidence="5">
    <location>
        <begin position="238"/>
        <end position="257"/>
    </location>
</feature>
<dbReference type="Gene3D" id="1.10.357.140">
    <property type="entry name" value="UbiA prenyltransferase"/>
    <property type="match status" value="1"/>
</dbReference>
<evidence type="ECO:0000256" key="1">
    <source>
        <dbReference type="ARBA" id="ARBA00004141"/>
    </source>
</evidence>